<dbReference type="Pfam" id="PF12937">
    <property type="entry name" value="F-box-like"/>
    <property type="match status" value="1"/>
</dbReference>
<dbReference type="GO" id="GO:0005829">
    <property type="term" value="C:cytosol"/>
    <property type="evidence" value="ECO:0007669"/>
    <property type="project" value="TreeGrafter"/>
</dbReference>
<dbReference type="InterPro" id="IPR036322">
    <property type="entry name" value="WD40_repeat_dom_sf"/>
</dbReference>
<evidence type="ECO:0000313" key="3">
    <source>
        <dbReference type="EMBL" id="CCU75870.1"/>
    </source>
</evidence>
<comment type="caution">
    <text evidence="3">The sequence shown here is derived from an EMBL/GenBank/DDBJ whole genome shotgun (WGS) entry which is preliminary data.</text>
</comment>
<dbReference type="AlphaFoldDB" id="N1J6S7"/>
<dbReference type="GO" id="GO:0043161">
    <property type="term" value="P:proteasome-mediated ubiquitin-dependent protein catabolic process"/>
    <property type="evidence" value="ECO:0007669"/>
    <property type="project" value="TreeGrafter"/>
</dbReference>
<reference evidence="3 4" key="1">
    <citation type="journal article" date="2010" name="Science">
        <title>Genome expansion and gene loss in powdery mildew fungi reveal tradeoffs in extreme parasitism.</title>
        <authorList>
            <person name="Spanu P.D."/>
            <person name="Abbott J.C."/>
            <person name="Amselem J."/>
            <person name="Burgis T.A."/>
            <person name="Soanes D.M."/>
            <person name="Stueber K."/>
            <person name="Ver Loren van Themaat E."/>
            <person name="Brown J.K.M."/>
            <person name="Butcher S.A."/>
            <person name="Gurr S.J."/>
            <person name="Lebrun M.-H."/>
            <person name="Ridout C.J."/>
            <person name="Schulze-Lefert P."/>
            <person name="Talbot N.J."/>
            <person name="Ahmadinejad N."/>
            <person name="Ametz C."/>
            <person name="Barton G.R."/>
            <person name="Benjdia M."/>
            <person name="Bidzinski P."/>
            <person name="Bindschedler L.V."/>
            <person name="Both M."/>
            <person name="Brewer M.T."/>
            <person name="Cadle-Davidson L."/>
            <person name="Cadle-Davidson M.M."/>
            <person name="Collemare J."/>
            <person name="Cramer R."/>
            <person name="Frenkel O."/>
            <person name="Godfrey D."/>
            <person name="Harriman J."/>
            <person name="Hoede C."/>
            <person name="King B.C."/>
            <person name="Klages S."/>
            <person name="Kleemann J."/>
            <person name="Knoll D."/>
            <person name="Koti P.S."/>
            <person name="Kreplak J."/>
            <person name="Lopez-Ruiz F.J."/>
            <person name="Lu X."/>
            <person name="Maekawa T."/>
            <person name="Mahanil S."/>
            <person name="Micali C."/>
            <person name="Milgroom M.G."/>
            <person name="Montana G."/>
            <person name="Noir S."/>
            <person name="O'Connell R.J."/>
            <person name="Oberhaensli S."/>
            <person name="Parlange F."/>
            <person name="Pedersen C."/>
            <person name="Quesneville H."/>
            <person name="Reinhardt R."/>
            <person name="Rott M."/>
            <person name="Sacristan S."/>
            <person name="Schmidt S.M."/>
            <person name="Schoen M."/>
            <person name="Skamnioti P."/>
            <person name="Sommer H."/>
            <person name="Stephens A."/>
            <person name="Takahara H."/>
            <person name="Thordal-Christensen H."/>
            <person name="Vigouroux M."/>
            <person name="Wessling R."/>
            <person name="Wicker T."/>
            <person name="Panstruga R."/>
        </authorList>
    </citation>
    <scope>NUCLEOTIDE SEQUENCE [LARGE SCALE GENOMIC DNA]</scope>
    <source>
        <strain evidence="3">DH14</strain>
    </source>
</reference>
<keyword evidence="4" id="KW-1185">Reference proteome</keyword>
<dbReference type="InParanoid" id="N1J6S7"/>
<dbReference type="STRING" id="546991.N1J6S7"/>
<feature type="region of interest" description="Disordered" evidence="1">
    <location>
        <begin position="1010"/>
        <end position="1038"/>
    </location>
</feature>
<dbReference type="SUPFAM" id="SSF81383">
    <property type="entry name" value="F-box domain"/>
    <property type="match status" value="1"/>
</dbReference>
<dbReference type="Proteomes" id="UP000015441">
    <property type="component" value="Unassembled WGS sequence"/>
</dbReference>
<evidence type="ECO:0000313" key="4">
    <source>
        <dbReference type="Proteomes" id="UP000015441"/>
    </source>
</evidence>
<dbReference type="InterPro" id="IPR036047">
    <property type="entry name" value="F-box-like_dom_sf"/>
</dbReference>
<dbReference type="GO" id="GO:0008540">
    <property type="term" value="C:proteasome regulatory particle, base subcomplex"/>
    <property type="evidence" value="ECO:0007669"/>
    <property type="project" value="TreeGrafter"/>
</dbReference>
<dbReference type="PROSITE" id="PS50181">
    <property type="entry name" value="FBOX"/>
    <property type="match status" value="1"/>
</dbReference>
<dbReference type="InterPro" id="IPR001810">
    <property type="entry name" value="F-box_dom"/>
</dbReference>
<dbReference type="InterPro" id="IPR015943">
    <property type="entry name" value="WD40/YVTN_repeat-like_dom_sf"/>
</dbReference>
<dbReference type="GO" id="GO:0031593">
    <property type="term" value="F:polyubiquitin modification-dependent protein binding"/>
    <property type="evidence" value="ECO:0007669"/>
    <property type="project" value="TreeGrafter"/>
</dbReference>
<dbReference type="Gene3D" id="2.130.10.10">
    <property type="entry name" value="YVTN repeat-like/Quinoprotein amine dehydrogenase"/>
    <property type="match status" value="1"/>
</dbReference>
<name>N1J6S7_BLUG1</name>
<gene>
    <name evidence="3" type="ORF">BGHDH14_bghG001796000001001</name>
</gene>
<dbReference type="HOGENOM" id="CLU_009186_0_0_1"/>
<organism evidence="3 4">
    <name type="scientific">Blumeria graminis f. sp. hordei (strain DH14)</name>
    <name type="common">Barley powdery mildew</name>
    <name type="synonym">Oidium monilioides f. sp. hordei</name>
    <dbReference type="NCBI Taxonomy" id="546991"/>
    <lineage>
        <taxon>Eukaryota</taxon>
        <taxon>Fungi</taxon>
        <taxon>Dikarya</taxon>
        <taxon>Ascomycota</taxon>
        <taxon>Pezizomycotina</taxon>
        <taxon>Leotiomycetes</taxon>
        <taxon>Erysiphales</taxon>
        <taxon>Erysiphaceae</taxon>
        <taxon>Blumeria</taxon>
        <taxon>Blumeria hordei</taxon>
    </lineage>
</organism>
<dbReference type="Gene3D" id="1.20.1280.50">
    <property type="match status" value="1"/>
</dbReference>
<accession>N1J6S7</accession>
<dbReference type="OrthoDB" id="2095648at2759"/>
<dbReference type="SMART" id="SM00256">
    <property type="entry name" value="FBOX"/>
    <property type="match status" value="1"/>
</dbReference>
<protein>
    <recommendedName>
        <fullName evidence="2">F-box domain-containing protein</fullName>
    </recommendedName>
</protein>
<dbReference type="GO" id="GO:0005634">
    <property type="term" value="C:nucleus"/>
    <property type="evidence" value="ECO:0007669"/>
    <property type="project" value="TreeGrafter"/>
</dbReference>
<dbReference type="InterPro" id="IPR027040">
    <property type="entry name" value="PSMD4"/>
</dbReference>
<dbReference type="eggNOG" id="KOG0274">
    <property type="taxonomic scope" value="Eukaryota"/>
</dbReference>
<proteinExistence type="predicted"/>
<evidence type="ECO:0000259" key="2">
    <source>
        <dbReference type="PROSITE" id="PS50181"/>
    </source>
</evidence>
<dbReference type="SUPFAM" id="SSF50978">
    <property type="entry name" value="WD40 repeat-like"/>
    <property type="match status" value="1"/>
</dbReference>
<feature type="domain" description="F-box" evidence="2">
    <location>
        <begin position="124"/>
        <end position="170"/>
    </location>
</feature>
<feature type="compositionally biased region" description="Polar residues" evidence="1">
    <location>
        <begin position="1027"/>
        <end position="1038"/>
    </location>
</feature>
<evidence type="ECO:0000256" key="1">
    <source>
        <dbReference type="SAM" id="MobiDB-lite"/>
    </source>
</evidence>
<dbReference type="EMBL" id="CAUH01001796">
    <property type="protein sequence ID" value="CCU75870.1"/>
    <property type="molecule type" value="Genomic_DNA"/>
</dbReference>
<sequence>MQPNQKEILQLTPTSPALQQVARSNHGFSSIHLDSLNSIISHDKNENDTSTSELHRNNGEQQTCKVVGFQDQPQIPKHVVHRKKTPICQGIFKYESALVESSYRKIEEVPNFRVMNQSKGTIFGPQLAEFPNEVLTQIFSYLPATSLSTVSLVSKRFHILAATSHVWRIAFSRFFSCQDAVDDSVAVNIPTSSLCGQQTIRSEIRFFCRLTCLPSWRSEYITRTKLLRCIRRGRPLQIVKPAGIFSQSQNSPGNITAVVTFSSGLRTAVKRIHAVFGSEGSPRFIHGTNDPGSATLSDPSTGKVGDWGLSQTHEISQFSEIWRGRQPYGLDDNVIGAPNPMEVSQPYGMIVGECLPGGKLYFRASDEICGRFLPLSTRLVDHKTGIPAIPEMTDGISAVWIAKSKSVPTVTKGLIGMFCGSTLGMVTAYSLGLNNSLERRIPRGTITARWALSPGVPIIALEVDESFNIKRKSNGRVWAVALNALGEVFYLTESPSSILIHKKLEEKEHERQAWITGRTVQWELVESSRRSIRDNPYNRNNIQARFYSRSSSKNSNLSPGQLKSETYEVERQFHHLPGHFRKTFDGWDMRRRLHVDFAGDDRNGAGEAIFVITCGTSKKCQPKIERLTRYKIVQKSTENHTYAQLSSTEIESVQNSLMTSIPLESSISTPNMDNNNSPKTLKECTKIAASSTSSAETEGSGVKNEWHITSFSMKEWSDAEIICSAIDTSKYALMTIEEDPIFNLKEEKRKFSHSNEEYFKSIHSSLIPGHRARLLAIGTKTGSLIIWNMRGNQSTNPHICNESSPLRMIQTDSPKITSLAISALQVVHGGSDGLVQSWDPLASTTQPIRTLNSRFSSQNRRRLAQSEVSTTGIATQLPAAGSIVLDPDPNSLRGMVSLGTHLRYWAYSSSENNGSYGKRFRARHACDGVYEHVTDRFTNTGRGELQDYINSEQEELKRNRLHQIREDSFLRRRFGVGIGDLTEEESIRYAEMISAEEYAKNERLHAAQSENLGNENVLSDDVPVLDGQSSEPNVRSSPYFNFEKDLEEAIRLSLTDDNL</sequence>
<dbReference type="PANTHER" id="PTHR10223">
    <property type="entry name" value="26S PROTEASOME NON-ATPASE REGULATORY SUBUNIT 4"/>
    <property type="match status" value="1"/>
</dbReference>
<dbReference type="PANTHER" id="PTHR10223:SF2">
    <property type="entry name" value="F-BOX AND WD DOMAIN PROTEIN (AFU_ORTHOLOGUE AFUA_6G11400)"/>
    <property type="match status" value="1"/>
</dbReference>